<dbReference type="Proteomes" id="UP000183015">
    <property type="component" value="Unassembled WGS sequence"/>
</dbReference>
<dbReference type="Gene3D" id="2.20.25.10">
    <property type="match status" value="1"/>
</dbReference>
<dbReference type="InterPro" id="IPR015946">
    <property type="entry name" value="KH_dom-like_a/b"/>
</dbReference>
<name>A0A1H7WH32_STRJI</name>
<dbReference type="AlphaFoldDB" id="A0A1H7WH32"/>
<evidence type="ECO:0000256" key="1">
    <source>
        <dbReference type="ARBA" id="ARBA00007378"/>
    </source>
</evidence>
<dbReference type="RefSeq" id="WP_042446627.1">
    <property type="nucleotide sequence ID" value="NZ_BBPN01000011.1"/>
</dbReference>
<organism evidence="2 3">
    <name type="scientific">Streptacidiphilus jiangxiensis</name>
    <dbReference type="NCBI Taxonomy" id="235985"/>
    <lineage>
        <taxon>Bacteria</taxon>
        <taxon>Bacillati</taxon>
        <taxon>Actinomycetota</taxon>
        <taxon>Actinomycetes</taxon>
        <taxon>Kitasatosporales</taxon>
        <taxon>Streptomycetaceae</taxon>
        <taxon>Streptacidiphilus</taxon>
    </lineage>
</organism>
<proteinExistence type="inferred from homology"/>
<dbReference type="NCBIfam" id="TIGR03561">
    <property type="entry name" value="organ_hyd_perox"/>
    <property type="match status" value="1"/>
</dbReference>
<dbReference type="Gene3D" id="3.30.300.20">
    <property type="match status" value="1"/>
</dbReference>
<evidence type="ECO:0000313" key="3">
    <source>
        <dbReference type="Proteomes" id="UP000183015"/>
    </source>
</evidence>
<dbReference type="InterPro" id="IPR036102">
    <property type="entry name" value="OsmC/Ohrsf"/>
</dbReference>
<dbReference type="GO" id="GO:0006979">
    <property type="term" value="P:response to oxidative stress"/>
    <property type="evidence" value="ECO:0007669"/>
    <property type="project" value="InterPro"/>
</dbReference>
<dbReference type="InterPro" id="IPR003718">
    <property type="entry name" value="OsmC/Ohr_fam"/>
</dbReference>
<dbReference type="STRING" id="235985.SAMN05414137_120151"/>
<dbReference type="PANTHER" id="PTHR33797:SF2">
    <property type="entry name" value="ORGANIC HYDROPEROXIDE RESISTANCE PROTEIN-LIKE"/>
    <property type="match status" value="1"/>
</dbReference>
<dbReference type="SUPFAM" id="SSF82784">
    <property type="entry name" value="OsmC-like"/>
    <property type="match status" value="1"/>
</dbReference>
<dbReference type="PANTHER" id="PTHR33797">
    <property type="entry name" value="ORGANIC HYDROPEROXIDE RESISTANCE PROTEIN-LIKE"/>
    <property type="match status" value="1"/>
</dbReference>
<sequence>MAVSYTGVVTVTGEGRNGGQIAASDGHLTTSLAIPKELGGAGGATNPEQLFAAGWGACFLGAVRRAAAQRKLHLTSTAITVEATLTHGDDDEFGLSAVLTLDLGGVDQPTATELANAAHQLCPYSKATRGNIPVTIIATAVTG</sequence>
<evidence type="ECO:0000313" key="2">
    <source>
        <dbReference type="EMBL" id="SEM20654.1"/>
    </source>
</evidence>
<dbReference type="InterPro" id="IPR019953">
    <property type="entry name" value="OHR"/>
</dbReference>
<dbReference type="eggNOG" id="COG1764">
    <property type="taxonomic scope" value="Bacteria"/>
</dbReference>
<reference evidence="3" key="1">
    <citation type="submission" date="2016-10" db="EMBL/GenBank/DDBJ databases">
        <authorList>
            <person name="Varghese N."/>
        </authorList>
    </citation>
    <scope>NUCLEOTIDE SEQUENCE [LARGE SCALE GENOMIC DNA]</scope>
    <source>
        <strain evidence="3">DSM 45096 / BCRC 16803 / CGMCC 4.1857 / CIP 109030 / JCM 12277 / KCTC 19219 / NBRC 100920 / 33214</strain>
    </source>
</reference>
<keyword evidence="3" id="KW-1185">Reference proteome</keyword>
<accession>A0A1H7WH32</accession>
<protein>
    <submittedName>
        <fullName evidence="2">Peroxiredoxin, Ohr subfamily</fullName>
    </submittedName>
</protein>
<gene>
    <name evidence="2" type="ORF">SAMN05414137_120151</name>
</gene>
<dbReference type="EMBL" id="FOAZ01000020">
    <property type="protein sequence ID" value="SEM20654.1"/>
    <property type="molecule type" value="Genomic_DNA"/>
</dbReference>
<dbReference type="Pfam" id="PF02566">
    <property type="entry name" value="OsmC"/>
    <property type="match status" value="1"/>
</dbReference>
<dbReference type="OrthoDB" id="9797508at2"/>
<comment type="similarity">
    <text evidence="1">Belongs to the OsmC/Ohr family.</text>
</comment>